<dbReference type="EMBL" id="KQ434787">
    <property type="protein sequence ID" value="KZC05266.1"/>
    <property type="molecule type" value="Genomic_DNA"/>
</dbReference>
<sequence length="142" mass="15874">MFAFQGHATYAVTSSRENHEAVYLDGVDHHVYTYIRIHISLTLYREPPAFSCSLLTANPMPWQLFCDFSYNLGFSLSRLSRLLLLTALFIRKQASPASCGAASSESTPQIWGLRTPEIALLMYSSVEHVVFQLLCLIAIAVS</sequence>
<accession>A0A154P012</accession>
<organism evidence="1 2">
    <name type="scientific">Dufourea novaeangliae</name>
    <name type="common">Sweat bee</name>
    <dbReference type="NCBI Taxonomy" id="178035"/>
    <lineage>
        <taxon>Eukaryota</taxon>
        <taxon>Metazoa</taxon>
        <taxon>Ecdysozoa</taxon>
        <taxon>Arthropoda</taxon>
        <taxon>Hexapoda</taxon>
        <taxon>Insecta</taxon>
        <taxon>Pterygota</taxon>
        <taxon>Neoptera</taxon>
        <taxon>Endopterygota</taxon>
        <taxon>Hymenoptera</taxon>
        <taxon>Apocrita</taxon>
        <taxon>Aculeata</taxon>
        <taxon>Apoidea</taxon>
        <taxon>Anthophila</taxon>
        <taxon>Halictidae</taxon>
        <taxon>Rophitinae</taxon>
        <taxon>Dufourea</taxon>
    </lineage>
</organism>
<proteinExistence type="predicted"/>
<evidence type="ECO:0000313" key="2">
    <source>
        <dbReference type="Proteomes" id="UP000076502"/>
    </source>
</evidence>
<reference evidence="1 2" key="1">
    <citation type="submission" date="2015-07" db="EMBL/GenBank/DDBJ databases">
        <title>The genome of Dufourea novaeangliae.</title>
        <authorList>
            <person name="Pan H."/>
            <person name="Kapheim K."/>
        </authorList>
    </citation>
    <scope>NUCLEOTIDE SEQUENCE [LARGE SCALE GENOMIC DNA]</scope>
    <source>
        <strain evidence="1">0120121106</strain>
        <tissue evidence="1">Whole body</tissue>
    </source>
</reference>
<dbReference type="Proteomes" id="UP000076502">
    <property type="component" value="Unassembled WGS sequence"/>
</dbReference>
<evidence type="ECO:0000313" key="1">
    <source>
        <dbReference type="EMBL" id="KZC05266.1"/>
    </source>
</evidence>
<dbReference type="AlphaFoldDB" id="A0A154P012"/>
<keyword evidence="2" id="KW-1185">Reference proteome</keyword>
<name>A0A154P012_DUFNO</name>
<gene>
    <name evidence="1" type="ORF">WN55_05784</name>
</gene>
<protein>
    <submittedName>
        <fullName evidence="1">Uncharacterized protein</fullName>
    </submittedName>
</protein>